<dbReference type="GO" id="GO:0016020">
    <property type="term" value="C:membrane"/>
    <property type="evidence" value="ECO:0007669"/>
    <property type="project" value="UniProtKB-SubCell"/>
</dbReference>
<keyword evidence="8" id="KW-1185">Reference proteome</keyword>
<evidence type="ECO:0000256" key="4">
    <source>
        <dbReference type="ARBA" id="ARBA00023136"/>
    </source>
</evidence>
<name>A0A3N0I0U7_9FIRM</name>
<accession>A0A3N0I0U7</accession>
<reference evidence="7 8" key="1">
    <citation type="submission" date="2018-11" db="EMBL/GenBank/DDBJ databases">
        <title>Clostridium sp. nov., a member of the family Erysipelotrichaceae isolated from pig faeces.</title>
        <authorList>
            <person name="Chang Y.-H."/>
        </authorList>
    </citation>
    <scope>NUCLEOTIDE SEQUENCE [LARGE SCALE GENOMIC DNA]</scope>
    <source>
        <strain evidence="7 8">YH-panp20</strain>
    </source>
</reference>
<keyword evidence="3 5" id="KW-1133">Transmembrane helix</keyword>
<feature type="transmembrane region" description="Helical" evidence="5">
    <location>
        <begin position="132"/>
        <end position="162"/>
    </location>
</feature>
<keyword evidence="2 5" id="KW-0812">Transmembrane</keyword>
<dbReference type="PANTHER" id="PTHR42924:SF3">
    <property type="entry name" value="POLYMERASE_HISTIDINOL PHOSPHATASE N-TERMINAL DOMAIN-CONTAINING PROTEIN"/>
    <property type="match status" value="1"/>
</dbReference>
<evidence type="ECO:0000256" key="2">
    <source>
        <dbReference type="ARBA" id="ARBA00022692"/>
    </source>
</evidence>
<evidence type="ECO:0000256" key="3">
    <source>
        <dbReference type="ARBA" id="ARBA00022989"/>
    </source>
</evidence>
<proteinExistence type="predicted"/>
<gene>
    <name evidence="7" type="ORF">EDX97_05180</name>
</gene>
<dbReference type="GO" id="GO:0035312">
    <property type="term" value="F:5'-3' DNA exonuclease activity"/>
    <property type="evidence" value="ECO:0007669"/>
    <property type="project" value="TreeGrafter"/>
</dbReference>
<organism evidence="7 8">
    <name type="scientific">Absicoccus porci</name>
    <dbReference type="NCBI Taxonomy" id="2486576"/>
    <lineage>
        <taxon>Bacteria</taxon>
        <taxon>Bacillati</taxon>
        <taxon>Bacillota</taxon>
        <taxon>Erysipelotrichia</taxon>
        <taxon>Erysipelotrichales</taxon>
        <taxon>Erysipelotrichaceae</taxon>
        <taxon>Absicoccus</taxon>
    </lineage>
</organism>
<dbReference type="CDD" id="cd07438">
    <property type="entry name" value="PHP_HisPPase_AMP"/>
    <property type="match status" value="1"/>
</dbReference>
<sequence>MSDRNNDKIDLSRAYFLAKSKAYKHGGYKQAEFLTRKHSDFVSHLFAFLIDLNICLLPVYIWVIEFLLILCGLIPPNFFDLLFYIMYALLFVTSILGLGIFTAYTHGQSFGYVYTNLKLVDKNKREVSGLFLILRQAIGFGIPLMVIGYFFQVIGMIVWWAINAVCVCATPRQQTIADLLFKTMPVHEPPMSEKLEEETEEFIDEPIKVVKQQPEPSPAISSDLVSPIDLHLRSNYSDDGYYDVEDLFKQAFQLHMEVISITDHNCARANAAAVRFAPMYNIQYIPGVEIDTQWKGHRVRILGYYIDWTKDIFDEIERESLMREKQVSIERTQKFEDFCGIHIDVESLMQTSRFQTITAQDITKMVFHNKRVRELSFVKKYLESSKNETQARRRFARDVFGKGGPCYVTASYPALGDMVKAIHDAGGIAILSSWNMDHIHDEEIETMMELGIDGIECFSPRIHEATMTSLLRIVKKHSAFVTCGSDFHGPNRPKFKMGHCCCPEKAWPLVRILSEALK</sequence>
<evidence type="ECO:0000259" key="6">
    <source>
        <dbReference type="SMART" id="SM00481"/>
    </source>
</evidence>
<dbReference type="RefSeq" id="WP_128520125.1">
    <property type="nucleotide sequence ID" value="NZ_RJQC01000002.1"/>
</dbReference>
<dbReference type="Pfam" id="PF02811">
    <property type="entry name" value="PHP"/>
    <property type="match status" value="1"/>
</dbReference>
<dbReference type="PANTHER" id="PTHR42924">
    <property type="entry name" value="EXONUCLEASE"/>
    <property type="match status" value="1"/>
</dbReference>
<comment type="subcellular location">
    <subcellularLocation>
        <location evidence="1">Membrane</location>
        <topology evidence="1">Multi-pass membrane protein</topology>
    </subcellularLocation>
</comment>
<dbReference type="SMART" id="SM00481">
    <property type="entry name" value="POLIIIAc"/>
    <property type="match status" value="1"/>
</dbReference>
<dbReference type="InterPro" id="IPR016195">
    <property type="entry name" value="Pol/histidinol_Pase-like"/>
</dbReference>
<dbReference type="InterPro" id="IPR010432">
    <property type="entry name" value="RDD"/>
</dbReference>
<dbReference type="Gene3D" id="3.20.20.140">
    <property type="entry name" value="Metal-dependent hydrolases"/>
    <property type="match status" value="1"/>
</dbReference>
<dbReference type="InterPro" id="IPR004013">
    <property type="entry name" value="PHP_dom"/>
</dbReference>
<dbReference type="OrthoDB" id="9804333at2"/>
<dbReference type="EMBL" id="RJQC01000002">
    <property type="protein sequence ID" value="RNM30196.1"/>
    <property type="molecule type" value="Genomic_DNA"/>
</dbReference>
<feature type="transmembrane region" description="Helical" evidence="5">
    <location>
        <begin position="45"/>
        <end position="75"/>
    </location>
</feature>
<comment type="caution">
    <text evidence="7">The sequence shown here is derived from an EMBL/GenBank/DDBJ whole genome shotgun (WGS) entry which is preliminary data.</text>
</comment>
<feature type="domain" description="Polymerase/histidinol phosphatase N-terminal" evidence="6">
    <location>
        <begin position="228"/>
        <end position="294"/>
    </location>
</feature>
<evidence type="ECO:0000313" key="7">
    <source>
        <dbReference type="EMBL" id="RNM30196.1"/>
    </source>
</evidence>
<dbReference type="Proteomes" id="UP000276568">
    <property type="component" value="Unassembled WGS sequence"/>
</dbReference>
<dbReference type="Pfam" id="PF06271">
    <property type="entry name" value="RDD"/>
    <property type="match status" value="1"/>
</dbReference>
<dbReference type="AlphaFoldDB" id="A0A3N0I0U7"/>
<evidence type="ECO:0000256" key="5">
    <source>
        <dbReference type="SAM" id="Phobius"/>
    </source>
</evidence>
<dbReference type="InterPro" id="IPR052018">
    <property type="entry name" value="PHP_domain"/>
</dbReference>
<keyword evidence="4 5" id="KW-0472">Membrane</keyword>
<evidence type="ECO:0000256" key="1">
    <source>
        <dbReference type="ARBA" id="ARBA00004141"/>
    </source>
</evidence>
<dbReference type="InterPro" id="IPR003141">
    <property type="entry name" value="Pol/His_phosphatase_N"/>
</dbReference>
<protein>
    <submittedName>
        <fullName evidence="7">PHP domain-containing protein</fullName>
    </submittedName>
</protein>
<dbReference type="SUPFAM" id="SSF89550">
    <property type="entry name" value="PHP domain-like"/>
    <property type="match status" value="1"/>
</dbReference>
<feature type="transmembrane region" description="Helical" evidence="5">
    <location>
        <begin position="81"/>
        <end position="104"/>
    </location>
</feature>
<dbReference type="GO" id="GO:0004534">
    <property type="term" value="F:5'-3' RNA exonuclease activity"/>
    <property type="evidence" value="ECO:0007669"/>
    <property type="project" value="TreeGrafter"/>
</dbReference>
<evidence type="ECO:0000313" key="8">
    <source>
        <dbReference type="Proteomes" id="UP000276568"/>
    </source>
</evidence>
<dbReference type="Gene3D" id="1.10.150.650">
    <property type="match status" value="1"/>
</dbReference>